<dbReference type="PROSITE" id="PS50110">
    <property type="entry name" value="RESPONSE_REGULATORY"/>
    <property type="match status" value="1"/>
</dbReference>
<name>A0A8S8X907_9PROT</name>
<evidence type="ECO:0000256" key="1">
    <source>
        <dbReference type="PROSITE-ProRule" id="PRU00169"/>
    </source>
</evidence>
<dbReference type="InterPro" id="IPR001789">
    <property type="entry name" value="Sig_transdc_resp-reg_receiver"/>
</dbReference>
<dbReference type="SMART" id="SM00448">
    <property type="entry name" value="REC"/>
    <property type="match status" value="1"/>
</dbReference>
<evidence type="ECO:0000259" key="3">
    <source>
        <dbReference type="PROSITE" id="PS50883"/>
    </source>
</evidence>
<dbReference type="InterPro" id="IPR035919">
    <property type="entry name" value="EAL_sf"/>
</dbReference>
<dbReference type="PANTHER" id="PTHR33121:SF79">
    <property type="entry name" value="CYCLIC DI-GMP PHOSPHODIESTERASE PDED-RELATED"/>
    <property type="match status" value="1"/>
</dbReference>
<dbReference type="SMART" id="SM00052">
    <property type="entry name" value="EAL"/>
    <property type="match status" value="1"/>
</dbReference>
<dbReference type="Pfam" id="PF00563">
    <property type="entry name" value="EAL"/>
    <property type="match status" value="1"/>
</dbReference>
<evidence type="ECO:0000313" key="4">
    <source>
        <dbReference type="EMBL" id="GIL38542.1"/>
    </source>
</evidence>
<dbReference type="RefSeq" id="WP_420241574.1">
    <property type="nucleotide sequence ID" value="NZ_BOPV01000001.1"/>
</dbReference>
<dbReference type="Proteomes" id="UP000681075">
    <property type="component" value="Unassembled WGS sequence"/>
</dbReference>
<evidence type="ECO:0000313" key="5">
    <source>
        <dbReference type="Proteomes" id="UP000681075"/>
    </source>
</evidence>
<organism evidence="4 5">
    <name type="scientific">Roseiterribacter gracilis</name>
    <dbReference type="NCBI Taxonomy" id="2812848"/>
    <lineage>
        <taxon>Bacteria</taxon>
        <taxon>Pseudomonadati</taxon>
        <taxon>Pseudomonadota</taxon>
        <taxon>Alphaproteobacteria</taxon>
        <taxon>Rhodospirillales</taxon>
        <taxon>Roseiterribacteraceae</taxon>
        <taxon>Roseiterribacter</taxon>
    </lineage>
</organism>
<dbReference type="SUPFAM" id="SSF141868">
    <property type="entry name" value="EAL domain-like"/>
    <property type="match status" value="1"/>
</dbReference>
<dbReference type="InterPro" id="IPR011006">
    <property type="entry name" value="CheY-like_superfamily"/>
</dbReference>
<dbReference type="Gene3D" id="3.20.20.450">
    <property type="entry name" value="EAL domain"/>
    <property type="match status" value="1"/>
</dbReference>
<keyword evidence="1" id="KW-0597">Phosphoprotein</keyword>
<feature type="domain" description="Response regulatory" evidence="2">
    <location>
        <begin position="2"/>
        <end position="121"/>
    </location>
</feature>
<keyword evidence="5" id="KW-1185">Reference proteome</keyword>
<feature type="modified residue" description="4-aspartylphosphate" evidence="1">
    <location>
        <position position="51"/>
    </location>
</feature>
<dbReference type="InterPro" id="IPR001633">
    <property type="entry name" value="EAL_dom"/>
</dbReference>
<dbReference type="AlphaFoldDB" id="A0A8S8X907"/>
<dbReference type="EMBL" id="BOPV01000001">
    <property type="protein sequence ID" value="GIL38542.1"/>
    <property type="molecule type" value="Genomic_DNA"/>
</dbReference>
<dbReference type="CDD" id="cd01948">
    <property type="entry name" value="EAL"/>
    <property type="match status" value="1"/>
</dbReference>
<dbReference type="PANTHER" id="PTHR33121">
    <property type="entry name" value="CYCLIC DI-GMP PHOSPHODIESTERASE PDEF"/>
    <property type="match status" value="1"/>
</dbReference>
<accession>A0A8S8X907</accession>
<proteinExistence type="predicted"/>
<dbReference type="InterPro" id="IPR050706">
    <property type="entry name" value="Cyclic-di-GMP_PDE-like"/>
</dbReference>
<reference evidence="4" key="1">
    <citation type="submission" date="2021-02" db="EMBL/GenBank/DDBJ databases">
        <title>Genome sequence of Rhodospirillales sp. strain TMPK1 isolated from soil.</title>
        <authorList>
            <person name="Nakai R."/>
            <person name="Kusada H."/>
            <person name="Tamaki H."/>
        </authorList>
    </citation>
    <scope>NUCLEOTIDE SEQUENCE</scope>
    <source>
        <strain evidence="4">TMPK1</strain>
    </source>
</reference>
<evidence type="ECO:0000259" key="2">
    <source>
        <dbReference type="PROSITE" id="PS50110"/>
    </source>
</evidence>
<dbReference type="PROSITE" id="PS50883">
    <property type="entry name" value="EAL"/>
    <property type="match status" value="1"/>
</dbReference>
<protein>
    <submittedName>
        <fullName evidence="4">Diguanylate phosphodiesterase</fullName>
    </submittedName>
</protein>
<dbReference type="GO" id="GO:0071111">
    <property type="term" value="F:cyclic-guanylate-specific phosphodiesterase activity"/>
    <property type="evidence" value="ECO:0007669"/>
    <property type="project" value="InterPro"/>
</dbReference>
<comment type="caution">
    <text evidence="4">The sequence shown here is derived from an EMBL/GenBank/DDBJ whole genome shotgun (WGS) entry which is preliminary data.</text>
</comment>
<dbReference type="Gene3D" id="3.40.50.2300">
    <property type="match status" value="1"/>
</dbReference>
<feature type="domain" description="EAL" evidence="3">
    <location>
        <begin position="125"/>
        <end position="378"/>
    </location>
</feature>
<dbReference type="Pfam" id="PF00072">
    <property type="entry name" value="Response_reg"/>
    <property type="match status" value="1"/>
</dbReference>
<dbReference type="GO" id="GO:0000160">
    <property type="term" value="P:phosphorelay signal transduction system"/>
    <property type="evidence" value="ECO:0007669"/>
    <property type="project" value="InterPro"/>
</dbReference>
<dbReference type="SUPFAM" id="SSF52172">
    <property type="entry name" value="CheY-like"/>
    <property type="match status" value="1"/>
</dbReference>
<gene>
    <name evidence="4" type="ORF">TMPK1_07790</name>
</gene>
<sequence>MRLIALDDELIMLRLVELLAMQSGAETRTTTDPELFLSLVREWAPDYALVDLQMPNLDGLQVLRELAELRSSAVVVLMSAFEPKVLNVAQSIGKSLGLTMGPVLQKPITASNFARALEQPVPPRALTGIDALSLAIDRGELVLHWQPILDLETNRITGMEALCRWQHPDQGLVFPDAFIPLAETSGMSQRLSAWVLNAAFSQAAQWARVGVKPIVAINVSPEAFEAAEFVDVLEALRAEHGLSADQICLELTESSAARNPTRLRESISRLRLRNYHVALDDFGTGTSTLQQIQALPCTELKIDKSFVLQMAHSEEASAIVRSILALASALDVKVIAEGVENEEVAGILQAGGCQMGQGYFFARPMPADRATDLLCSRVKAQSFCSS</sequence>